<keyword evidence="1" id="KW-0812">Transmembrane</keyword>
<dbReference type="Proteomes" id="UP000095255">
    <property type="component" value="Unassembled WGS sequence"/>
</dbReference>
<name>A0A1E5L956_9FIRM</name>
<sequence>MHVTWNGPNNIIEVVFSILSWSFIIYLIYYYYQKQEVKPKLWKAYVATFVGIITFDLNYANLQTMIKIPILPLGVWILYGYASSRKGAWNRYRRFAWLGFFANFIFIAMTIIAVFLNSVVYPKGNLSTYISQYDEAVIIPIHPTAENVTFDKERFEQFLPLFEEEQLMSIDWYTQTVINVEPDKRIEKYPYSLSGTSSKWGSGLFTLIYVERDGKGILIDSKDKQRYFRSNESFLKGGDKE</sequence>
<feature type="transmembrane region" description="Helical" evidence="1">
    <location>
        <begin position="44"/>
        <end position="60"/>
    </location>
</feature>
<keyword evidence="3" id="KW-1185">Reference proteome</keyword>
<dbReference type="EMBL" id="MJAT01000002">
    <property type="protein sequence ID" value="OEH86588.1"/>
    <property type="molecule type" value="Genomic_DNA"/>
</dbReference>
<dbReference type="OrthoDB" id="2438344at2"/>
<feature type="transmembrane region" description="Helical" evidence="1">
    <location>
        <begin position="12"/>
        <end position="32"/>
    </location>
</feature>
<feature type="transmembrane region" description="Helical" evidence="1">
    <location>
        <begin position="66"/>
        <end position="83"/>
    </location>
</feature>
<organism evidence="2 3">
    <name type="scientific">Desulfuribacillus stibiiarsenatis</name>
    <dbReference type="NCBI Taxonomy" id="1390249"/>
    <lineage>
        <taxon>Bacteria</taxon>
        <taxon>Bacillati</taxon>
        <taxon>Bacillota</taxon>
        <taxon>Desulfuribacillia</taxon>
        <taxon>Desulfuribacillales</taxon>
        <taxon>Desulfuribacillaceae</taxon>
        <taxon>Desulfuribacillus</taxon>
    </lineage>
</organism>
<gene>
    <name evidence="2" type="ORF">BHU72_10020</name>
</gene>
<comment type="caution">
    <text evidence="2">The sequence shown here is derived from an EMBL/GenBank/DDBJ whole genome shotgun (WGS) entry which is preliminary data.</text>
</comment>
<evidence type="ECO:0000313" key="3">
    <source>
        <dbReference type="Proteomes" id="UP000095255"/>
    </source>
</evidence>
<dbReference type="STRING" id="1390249.BHU72_10020"/>
<protein>
    <submittedName>
        <fullName evidence="2">Uncharacterized protein</fullName>
    </submittedName>
</protein>
<keyword evidence="1" id="KW-0472">Membrane</keyword>
<dbReference type="AlphaFoldDB" id="A0A1E5L956"/>
<accession>A0A1E5L956</accession>
<feature type="transmembrane region" description="Helical" evidence="1">
    <location>
        <begin position="95"/>
        <end position="116"/>
    </location>
</feature>
<evidence type="ECO:0000313" key="2">
    <source>
        <dbReference type="EMBL" id="OEH86588.1"/>
    </source>
</evidence>
<evidence type="ECO:0000256" key="1">
    <source>
        <dbReference type="SAM" id="Phobius"/>
    </source>
</evidence>
<reference evidence="2 3" key="1">
    <citation type="submission" date="2016-09" db="EMBL/GenBank/DDBJ databases">
        <title>Desulfuribacillus arsenicus sp. nov., an obligately anaerobic, dissimilatory arsenic- and antimonate-reducing bacterium isolated from anoxic sediments.</title>
        <authorList>
            <person name="Abin C.A."/>
            <person name="Hollibaugh J.T."/>
        </authorList>
    </citation>
    <scope>NUCLEOTIDE SEQUENCE [LARGE SCALE GENOMIC DNA]</scope>
    <source>
        <strain evidence="2 3">MLFW-2</strain>
    </source>
</reference>
<proteinExistence type="predicted"/>
<dbReference type="RefSeq" id="WP_069700955.1">
    <property type="nucleotide sequence ID" value="NZ_MJAT01000002.1"/>
</dbReference>
<keyword evidence="1" id="KW-1133">Transmembrane helix</keyword>